<dbReference type="AlphaFoldDB" id="A0A921G1R7"/>
<dbReference type="Proteomes" id="UP000698173">
    <property type="component" value="Unassembled WGS sequence"/>
</dbReference>
<sequence length="219" mass="24796">MVTASAQTSIAIIVLSLSTGFFTFYFIGDLSKTKKKIYMGELASQLTNFVLFMWLGKILLNLSVFLKDPLAILAYPSNSNAFYIAVFLSFFTIAIKSKRQKIDLTPFINAFIHVFLITSFLYEFILIVWNNNTYSIKYMGLLAVLIITFVAIHARVTIFRLNIIMAIGWSLGTFGLTFVMPFMMVFGYTMAPWFLGLILVICLIVIILKKKEGVVNGRN</sequence>
<proteinExistence type="predicted"/>
<feature type="transmembrane region" description="Helical" evidence="1">
    <location>
        <begin position="190"/>
        <end position="208"/>
    </location>
</feature>
<comment type="caution">
    <text evidence="2">The sequence shown here is derived from an EMBL/GenBank/DDBJ whole genome shotgun (WGS) entry which is preliminary data.</text>
</comment>
<feature type="transmembrane region" description="Helical" evidence="1">
    <location>
        <begin position="161"/>
        <end position="184"/>
    </location>
</feature>
<feature type="transmembrane region" description="Helical" evidence="1">
    <location>
        <begin position="72"/>
        <end position="95"/>
    </location>
</feature>
<feature type="transmembrane region" description="Helical" evidence="1">
    <location>
        <begin position="6"/>
        <end position="28"/>
    </location>
</feature>
<feature type="transmembrane region" description="Helical" evidence="1">
    <location>
        <begin position="107"/>
        <end position="129"/>
    </location>
</feature>
<keyword evidence="1" id="KW-0812">Transmembrane</keyword>
<dbReference type="EMBL" id="DYWT01000288">
    <property type="protein sequence ID" value="HJF33933.1"/>
    <property type="molecule type" value="Genomic_DNA"/>
</dbReference>
<keyword evidence="1" id="KW-1133">Transmembrane helix</keyword>
<feature type="transmembrane region" description="Helical" evidence="1">
    <location>
        <begin position="135"/>
        <end position="154"/>
    </location>
</feature>
<reference evidence="2" key="1">
    <citation type="journal article" date="2021" name="PeerJ">
        <title>Extensive microbial diversity within the chicken gut microbiome revealed by metagenomics and culture.</title>
        <authorList>
            <person name="Gilroy R."/>
            <person name="Ravi A."/>
            <person name="Getino M."/>
            <person name="Pursley I."/>
            <person name="Horton D.L."/>
            <person name="Alikhan N.F."/>
            <person name="Baker D."/>
            <person name="Gharbi K."/>
            <person name="Hall N."/>
            <person name="Watson M."/>
            <person name="Adriaenssens E.M."/>
            <person name="Foster-Nyarko E."/>
            <person name="Jarju S."/>
            <person name="Secka A."/>
            <person name="Antonio M."/>
            <person name="Oren A."/>
            <person name="Chaudhuri R.R."/>
            <person name="La Ragione R."/>
            <person name="Hildebrand F."/>
            <person name="Pallen M.J."/>
        </authorList>
    </citation>
    <scope>NUCLEOTIDE SEQUENCE</scope>
    <source>
        <strain evidence="2">CHK171-7178</strain>
    </source>
</reference>
<accession>A0A921G1R7</accession>
<evidence type="ECO:0000313" key="3">
    <source>
        <dbReference type="Proteomes" id="UP000698173"/>
    </source>
</evidence>
<feature type="transmembrane region" description="Helical" evidence="1">
    <location>
        <begin position="49"/>
        <end position="66"/>
    </location>
</feature>
<protein>
    <submittedName>
        <fullName evidence="2">Uncharacterized protein</fullName>
    </submittedName>
</protein>
<keyword evidence="1" id="KW-0472">Membrane</keyword>
<name>A0A921G1R7_SPOPS</name>
<organism evidence="2 3">
    <name type="scientific">Sporosarcina psychrophila</name>
    <name type="common">Bacillus psychrophilus</name>
    <dbReference type="NCBI Taxonomy" id="1476"/>
    <lineage>
        <taxon>Bacteria</taxon>
        <taxon>Bacillati</taxon>
        <taxon>Bacillota</taxon>
        <taxon>Bacilli</taxon>
        <taxon>Bacillales</taxon>
        <taxon>Caryophanaceae</taxon>
        <taxon>Sporosarcina</taxon>
    </lineage>
</organism>
<reference evidence="2" key="2">
    <citation type="submission" date="2021-09" db="EMBL/GenBank/DDBJ databases">
        <authorList>
            <person name="Gilroy R."/>
        </authorList>
    </citation>
    <scope>NUCLEOTIDE SEQUENCE</scope>
    <source>
        <strain evidence="2">CHK171-7178</strain>
    </source>
</reference>
<gene>
    <name evidence="2" type="ORF">K8V56_19380</name>
</gene>
<evidence type="ECO:0000313" key="2">
    <source>
        <dbReference type="EMBL" id="HJF33933.1"/>
    </source>
</evidence>
<evidence type="ECO:0000256" key="1">
    <source>
        <dbReference type="SAM" id="Phobius"/>
    </source>
</evidence>